<gene>
    <name evidence="11" type="ORF">EJC50_24560</name>
</gene>
<evidence type="ECO:0000259" key="9">
    <source>
        <dbReference type="PROSITE" id="PS01124"/>
    </source>
</evidence>
<accession>A0A3Q8X7R5</accession>
<comment type="subcellular location">
    <subcellularLocation>
        <location evidence="1">Cytoplasm</location>
    </subcellularLocation>
</comment>
<dbReference type="PROSITE" id="PS01124">
    <property type="entry name" value="HTH_ARAC_FAMILY_2"/>
    <property type="match status" value="1"/>
</dbReference>
<dbReference type="SMART" id="SM00342">
    <property type="entry name" value="HTH_ARAC"/>
    <property type="match status" value="1"/>
</dbReference>
<evidence type="ECO:0000256" key="6">
    <source>
        <dbReference type="ARBA" id="ARBA00023125"/>
    </source>
</evidence>
<dbReference type="SUPFAM" id="SSF52172">
    <property type="entry name" value="CheY-like"/>
    <property type="match status" value="1"/>
</dbReference>
<protein>
    <submittedName>
        <fullName evidence="11">Response regulator</fullName>
    </submittedName>
</protein>
<dbReference type="PROSITE" id="PS50110">
    <property type="entry name" value="RESPONSE_REGULATORY"/>
    <property type="match status" value="1"/>
</dbReference>
<dbReference type="Proteomes" id="UP000272528">
    <property type="component" value="Chromosome"/>
</dbReference>
<dbReference type="GO" id="GO:0003700">
    <property type="term" value="F:DNA-binding transcription factor activity"/>
    <property type="evidence" value="ECO:0007669"/>
    <property type="project" value="InterPro"/>
</dbReference>
<dbReference type="GO" id="GO:0043565">
    <property type="term" value="F:sequence-specific DNA binding"/>
    <property type="evidence" value="ECO:0007669"/>
    <property type="project" value="InterPro"/>
</dbReference>
<dbReference type="EMBL" id="CP034437">
    <property type="protein sequence ID" value="AZN42500.1"/>
    <property type="molecule type" value="Genomic_DNA"/>
</dbReference>
<keyword evidence="7" id="KW-0804">Transcription</keyword>
<dbReference type="InterPro" id="IPR001789">
    <property type="entry name" value="Sig_transdc_resp-reg_receiver"/>
</dbReference>
<dbReference type="SUPFAM" id="SSF46689">
    <property type="entry name" value="Homeodomain-like"/>
    <property type="match status" value="2"/>
</dbReference>
<dbReference type="Pfam" id="PF00072">
    <property type="entry name" value="Response_reg"/>
    <property type="match status" value="1"/>
</dbReference>
<evidence type="ECO:0000256" key="4">
    <source>
        <dbReference type="ARBA" id="ARBA00023012"/>
    </source>
</evidence>
<dbReference type="OrthoDB" id="1769137at2"/>
<dbReference type="InterPro" id="IPR009057">
    <property type="entry name" value="Homeodomain-like_sf"/>
</dbReference>
<dbReference type="InterPro" id="IPR011006">
    <property type="entry name" value="CheY-like_superfamily"/>
</dbReference>
<name>A0A3Q8X7R5_9BACL</name>
<proteinExistence type="predicted"/>
<evidence type="ECO:0000256" key="7">
    <source>
        <dbReference type="ARBA" id="ARBA00023163"/>
    </source>
</evidence>
<dbReference type="GO" id="GO:0000160">
    <property type="term" value="P:phosphorelay signal transduction system"/>
    <property type="evidence" value="ECO:0007669"/>
    <property type="project" value="UniProtKB-KW"/>
</dbReference>
<evidence type="ECO:0000259" key="10">
    <source>
        <dbReference type="PROSITE" id="PS50110"/>
    </source>
</evidence>
<dbReference type="Gene3D" id="3.40.50.2300">
    <property type="match status" value="1"/>
</dbReference>
<keyword evidence="2" id="KW-0963">Cytoplasm</keyword>
<keyword evidence="4" id="KW-0902">Two-component regulatory system</keyword>
<sequence length="470" mass="54130">MIRTLIVDDEHLVRKGLIYTVPWKECGFEIVAEADNGESALEIMEQMPIDLLMTDLTMPVMNGFELMKSVKERFPAIRIVVLTCHQDFHFLQDAVRLGAIDYVVKTDIADNVLEEMLRRIQGRIESDSEQRGGQAAAEEEAEKATRQALIMMRPARSSQQLHPALLEGAVQVQEAVWLIANKTSAEVDALLTRMREAEHADEFCLIRVNDWSEKTRASEWLPALRDRYFYTLHMGRGEDWTVQQGELIASASSRLAGSADIPADFRSSWLKLRWLFDKKEFDELMQRLREMELPSAKVVSMFEDMAAAWELLAETNQLWPNWREAAAAFATLAQWQQWFEQCCLRMAQYSRSRGCSNDVFIAIMRALEMLHTDSGESANRTELSAKVNLSQSYFSTVFKEIVGKSFHEALKEARLEKAKQMLTQYADMPIYWIAEKTGFQDEKYFSKIFRVQTGMVPSEYREKQLQASLR</sequence>
<keyword evidence="12" id="KW-1185">Reference proteome</keyword>
<organism evidence="11 12">
    <name type="scientific">Paenibacillus albus</name>
    <dbReference type="NCBI Taxonomy" id="2495582"/>
    <lineage>
        <taxon>Bacteria</taxon>
        <taxon>Bacillati</taxon>
        <taxon>Bacillota</taxon>
        <taxon>Bacilli</taxon>
        <taxon>Bacillales</taxon>
        <taxon>Paenibacillaceae</taxon>
        <taxon>Paenibacillus</taxon>
    </lineage>
</organism>
<dbReference type="GO" id="GO:0005737">
    <property type="term" value="C:cytoplasm"/>
    <property type="evidence" value="ECO:0007669"/>
    <property type="project" value="UniProtKB-SubCell"/>
</dbReference>
<dbReference type="PANTHER" id="PTHR42713">
    <property type="entry name" value="HISTIDINE KINASE-RELATED"/>
    <property type="match status" value="1"/>
</dbReference>
<dbReference type="KEGG" id="palb:EJC50_24560"/>
<evidence type="ECO:0000256" key="2">
    <source>
        <dbReference type="ARBA" id="ARBA00022490"/>
    </source>
</evidence>
<dbReference type="SMART" id="SM00448">
    <property type="entry name" value="REC"/>
    <property type="match status" value="1"/>
</dbReference>
<dbReference type="PANTHER" id="PTHR42713:SF3">
    <property type="entry name" value="TRANSCRIPTIONAL REGULATORY PROTEIN HPTR"/>
    <property type="match status" value="1"/>
</dbReference>
<dbReference type="RefSeq" id="WP_126018267.1">
    <property type="nucleotide sequence ID" value="NZ_CP034437.1"/>
</dbReference>
<evidence type="ECO:0000256" key="1">
    <source>
        <dbReference type="ARBA" id="ARBA00004496"/>
    </source>
</evidence>
<keyword evidence="6" id="KW-0238">DNA-binding</keyword>
<keyword evidence="3 8" id="KW-0597">Phosphoprotein</keyword>
<dbReference type="AlphaFoldDB" id="A0A3Q8X7R5"/>
<dbReference type="InterPro" id="IPR051552">
    <property type="entry name" value="HptR"/>
</dbReference>
<feature type="domain" description="Response regulatory" evidence="10">
    <location>
        <begin position="3"/>
        <end position="120"/>
    </location>
</feature>
<keyword evidence="5" id="KW-0805">Transcription regulation</keyword>
<dbReference type="CDD" id="cd17536">
    <property type="entry name" value="REC_YesN-like"/>
    <property type="match status" value="1"/>
</dbReference>
<feature type="domain" description="HTH araC/xylS-type" evidence="9">
    <location>
        <begin position="364"/>
        <end position="463"/>
    </location>
</feature>
<evidence type="ECO:0000256" key="8">
    <source>
        <dbReference type="PROSITE-ProRule" id="PRU00169"/>
    </source>
</evidence>
<evidence type="ECO:0000313" key="11">
    <source>
        <dbReference type="EMBL" id="AZN42500.1"/>
    </source>
</evidence>
<feature type="modified residue" description="4-aspartylphosphate" evidence="8">
    <location>
        <position position="55"/>
    </location>
</feature>
<dbReference type="InterPro" id="IPR018060">
    <property type="entry name" value="HTH_AraC"/>
</dbReference>
<evidence type="ECO:0000256" key="5">
    <source>
        <dbReference type="ARBA" id="ARBA00023015"/>
    </source>
</evidence>
<evidence type="ECO:0000256" key="3">
    <source>
        <dbReference type="ARBA" id="ARBA00022553"/>
    </source>
</evidence>
<reference evidence="12" key="1">
    <citation type="submission" date="2018-12" db="EMBL/GenBank/DDBJ databases">
        <title>Genome sequence of Peanibacillus sp.</title>
        <authorList>
            <person name="Subramani G."/>
            <person name="Srinivasan S."/>
            <person name="Kim M.K."/>
        </authorList>
    </citation>
    <scope>NUCLEOTIDE SEQUENCE [LARGE SCALE GENOMIC DNA]</scope>
    <source>
        <strain evidence="12">18JY67-1</strain>
    </source>
</reference>
<dbReference type="Gene3D" id="1.10.10.60">
    <property type="entry name" value="Homeodomain-like"/>
    <property type="match status" value="2"/>
</dbReference>
<evidence type="ECO:0000313" key="12">
    <source>
        <dbReference type="Proteomes" id="UP000272528"/>
    </source>
</evidence>
<dbReference type="Pfam" id="PF12833">
    <property type="entry name" value="HTH_18"/>
    <property type="match status" value="1"/>
</dbReference>